<keyword evidence="1" id="KW-0472">Membrane</keyword>
<accession>A0ABW3AP85</accession>
<reference evidence="3" key="1">
    <citation type="journal article" date="2019" name="Int. J. Syst. Evol. Microbiol.">
        <title>The Global Catalogue of Microorganisms (GCM) 10K type strain sequencing project: providing services to taxonomists for standard genome sequencing and annotation.</title>
        <authorList>
            <consortium name="The Broad Institute Genomics Platform"/>
            <consortium name="The Broad Institute Genome Sequencing Center for Infectious Disease"/>
            <person name="Wu L."/>
            <person name="Ma J."/>
        </authorList>
    </citation>
    <scope>NUCLEOTIDE SEQUENCE [LARGE SCALE GENOMIC DNA]</scope>
    <source>
        <strain evidence="3">CCUG 61484</strain>
    </source>
</reference>
<gene>
    <name evidence="2" type="ORF">ACFQZX_03090</name>
</gene>
<comment type="caution">
    <text evidence="2">The sequence shown here is derived from an EMBL/GenBank/DDBJ whole genome shotgun (WGS) entry which is preliminary data.</text>
</comment>
<feature type="transmembrane region" description="Helical" evidence="1">
    <location>
        <begin position="21"/>
        <end position="43"/>
    </location>
</feature>
<keyword evidence="3" id="KW-1185">Reference proteome</keyword>
<evidence type="ECO:0000256" key="1">
    <source>
        <dbReference type="SAM" id="Phobius"/>
    </source>
</evidence>
<proteinExistence type="predicted"/>
<dbReference type="Proteomes" id="UP001597010">
    <property type="component" value="Unassembled WGS sequence"/>
</dbReference>
<sequence length="259" mass="30443">MFSELKKSVNYIIYERTTSPFWGSFVFSWLICNWKIILTIFIVSEENLAVNKIQYISDNFIDWKPIALYPFISTLILVSIFPLLSNGAYWITIIYSKWRLDKRNEVEKKQLLSIEQSIAIRVSNTQLQETYSKLVSDKEAEITALKIQIEELNQKLSEPSQVMIENISRNSKKMEIEEWNSEYELFKDSAAFNDFQKILYDVNSNRSITNYSTPPSSMVYFQSLGLIRRSESRASQELTDKGLHFSKIFNKNKFETKHM</sequence>
<protein>
    <submittedName>
        <fullName evidence="2">Uncharacterized protein</fullName>
    </submittedName>
</protein>
<dbReference type="RefSeq" id="WP_377111200.1">
    <property type="nucleotide sequence ID" value="NZ_JBHTHZ010000001.1"/>
</dbReference>
<keyword evidence="1" id="KW-0812">Transmembrane</keyword>
<evidence type="ECO:0000313" key="2">
    <source>
        <dbReference type="EMBL" id="MFD0792585.1"/>
    </source>
</evidence>
<keyword evidence="1" id="KW-1133">Transmembrane helix</keyword>
<dbReference type="EMBL" id="JBHTHZ010000001">
    <property type="protein sequence ID" value="MFD0792585.1"/>
    <property type="molecule type" value="Genomic_DNA"/>
</dbReference>
<feature type="transmembrane region" description="Helical" evidence="1">
    <location>
        <begin position="67"/>
        <end position="95"/>
    </location>
</feature>
<evidence type="ECO:0000313" key="3">
    <source>
        <dbReference type="Proteomes" id="UP001597010"/>
    </source>
</evidence>
<organism evidence="2 3">
    <name type="scientific">Mucilaginibacter litoreus</name>
    <dbReference type="NCBI Taxonomy" id="1048221"/>
    <lineage>
        <taxon>Bacteria</taxon>
        <taxon>Pseudomonadati</taxon>
        <taxon>Bacteroidota</taxon>
        <taxon>Sphingobacteriia</taxon>
        <taxon>Sphingobacteriales</taxon>
        <taxon>Sphingobacteriaceae</taxon>
        <taxon>Mucilaginibacter</taxon>
    </lineage>
</organism>
<name>A0ABW3AP85_9SPHI</name>